<dbReference type="AlphaFoldDB" id="A0A934JZ10"/>
<reference evidence="1" key="1">
    <citation type="submission" date="2020-12" db="EMBL/GenBank/DDBJ databases">
        <title>Marinomonas arctica sp. nov., a psychrotolerant bacterium isolated from the Arctic.</title>
        <authorList>
            <person name="Zhang Y."/>
        </authorList>
    </citation>
    <scope>NUCLEOTIDE SEQUENCE</scope>
    <source>
        <strain evidence="1">C1424</strain>
    </source>
</reference>
<comment type="caution">
    <text evidence="1">The sequence shown here is derived from an EMBL/GenBank/DDBJ whole genome shotgun (WGS) entry which is preliminary data.</text>
</comment>
<dbReference type="Proteomes" id="UP000628710">
    <property type="component" value="Unassembled WGS sequence"/>
</dbReference>
<evidence type="ECO:0000313" key="2">
    <source>
        <dbReference type="Proteomes" id="UP000628710"/>
    </source>
</evidence>
<keyword evidence="2" id="KW-1185">Reference proteome</keyword>
<proteinExistence type="predicted"/>
<protein>
    <submittedName>
        <fullName evidence="1">Uncharacterized protein</fullName>
    </submittedName>
</protein>
<name>A0A934JZ10_9GAMM</name>
<sequence>MIDSPNDLFNDFPTVADAYFEAANSAHDVASWRPSHAVVMEAARRVGFQALRRRDTGAGKRAFGKHYNEVCRAWTRGERFKPVVIDKPKIERLSEQELLKRRVLWREKTGLLKDILEGRA</sequence>
<organism evidence="1 2">
    <name type="scientific">Marinomonas transparens</name>
    <dbReference type="NCBI Taxonomy" id="2795388"/>
    <lineage>
        <taxon>Bacteria</taxon>
        <taxon>Pseudomonadati</taxon>
        <taxon>Pseudomonadota</taxon>
        <taxon>Gammaproteobacteria</taxon>
        <taxon>Oceanospirillales</taxon>
        <taxon>Oceanospirillaceae</taxon>
        <taxon>Marinomonas</taxon>
    </lineage>
</organism>
<dbReference type="RefSeq" id="WP_199470265.1">
    <property type="nucleotide sequence ID" value="NZ_JAEMNX010000034.1"/>
</dbReference>
<accession>A0A934JZ10</accession>
<dbReference type="EMBL" id="JAEMNX010000034">
    <property type="protein sequence ID" value="MBJ7539870.1"/>
    <property type="molecule type" value="Genomic_DNA"/>
</dbReference>
<evidence type="ECO:0000313" key="1">
    <source>
        <dbReference type="EMBL" id="MBJ7539870.1"/>
    </source>
</evidence>
<gene>
    <name evidence="1" type="ORF">I8J31_19540</name>
</gene>